<dbReference type="Gene3D" id="1.20.58.70">
    <property type="match status" value="1"/>
</dbReference>
<dbReference type="CDD" id="cd15840">
    <property type="entry name" value="SNARE_Qa"/>
    <property type="match status" value="1"/>
</dbReference>
<dbReference type="SMART" id="SM00397">
    <property type="entry name" value="t_SNARE"/>
    <property type="match status" value="1"/>
</dbReference>
<dbReference type="PROSITE" id="PS50192">
    <property type="entry name" value="T_SNARE"/>
    <property type="match status" value="1"/>
</dbReference>
<evidence type="ECO:0000259" key="3">
    <source>
        <dbReference type="PROSITE" id="PS50192"/>
    </source>
</evidence>
<dbReference type="GO" id="GO:0031201">
    <property type="term" value="C:SNARE complex"/>
    <property type="evidence" value="ECO:0007669"/>
    <property type="project" value="TreeGrafter"/>
</dbReference>
<dbReference type="GO" id="GO:0006886">
    <property type="term" value="P:intracellular protein transport"/>
    <property type="evidence" value="ECO:0007669"/>
    <property type="project" value="TreeGrafter"/>
</dbReference>
<sequence length="272" mass="30412">MSFQDIGRNGASRRPTGTNRVGAGPGMNGALASNGSSPSSSQPLQMGNENSVAGDYSSLSQAVLQYQQNVGILSNIIQGIGTKSDGPLLKQQYKVQTDVIREIGAKIESQLAQQEKHMETMTRTDASKGRATHVKLTRDYRWVETKFKNIQLECKQRRNAIEAERLAAVEDTNRKQFEKGIDSNNAKHQMQLQDERVTEEIMREREEEVRKINKGMHQVNEIYKDLANIVSYQQDQVDEVEEHMESANKNAESGLKQIEKASAKSDQACIIS</sequence>
<feature type="compositionally biased region" description="Low complexity" evidence="2">
    <location>
        <begin position="28"/>
        <end position="45"/>
    </location>
</feature>
<feature type="domain" description="T-SNARE coiled-coil homology" evidence="3">
    <location>
        <begin position="199"/>
        <end position="261"/>
    </location>
</feature>
<dbReference type="InterPro" id="IPR045242">
    <property type="entry name" value="Syntaxin"/>
</dbReference>
<dbReference type="SUPFAM" id="SSF47661">
    <property type="entry name" value="t-snare proteins"/>
    <property type="match status" value="1"/>
</dbReference>
<feature type="region of interest" description="Disordered" evidence="2">
    <location>
        <begin position="240"/>
        <end position="272"/>
    </location>
</feature>
<dbReference type="Pfam" id="PF14523">
    <property type="entry name" value="Syntaxin_2"/>
    <property type="match status" value="1"/>
</dbReference>
<protein>
    <recommendedName>
        <fullName evidence="3">t-SNARE coiled-coil homology domain-containing protein</fullName>
    </recommendedName>
</protein>
<dbReference type="InterPro" id="IPR006011">
    <property type="entry name" value="Syntaxin_N"/>
</dbReference>
<dbReference type="InterPro" id="IPR000727">
    <property type="entry name" value="T_SNARE_dom"/>
</dbReference>
<dbReference type="GO" id="GO:0012505">
    <property type="term" value="C:endomembrane system"/>
    <property type="evidence" value="ECO:0007669"/>
    <property type="project" value="TreeGrafter"/>
</dbReference>
<dbReference type="GO" id="GO:0048278">
    <property type="term" value="P:vesicle docking"/>
    <property type="evidence" value="ECO:0007669"/>
    <property type="project" value="TreeGrafter"/>
</dbReference>
<feature type="region of interest" description="Disordered" evidence="2">
    <location>
        <begin position="1"/>
        <end position="52"/>
    </location>
</feature>
<reference evidence="4" key="1">
    <citation type="submission" date="2021-01" db="EMBL/GenBank/DDBJ databases">
        <authorList>
            <person name="Corre E."/>
            <person name="Pelletier E."/>
            <person name="Niang G."/>
            <person name="Scheremetjew M."/>
            <person name="Finn R."/>
            <person name="Kale V."/>
            <person name="Holt S."/>
            <person name="Cochrane G."/>
            <person name="Meng A."/>
            <person name="Brown T."/>
            <person name="Cohen L."/>
        </authorList>
    </citation>
    <scope>NUCLEOTIDE SEQUENCE</scope>
    <source>
        <strain evidence="4">MM31A-1</strain>
    </source>
</reference>
<name>A0A7S3Q8K2_9STRA</name>
<evidence type="ECO:0000313" key="4">
    <source>
        <dbReference type="EMBL" id="CAE0469357.1"/>
    </source>
</evidence>
<dbReference type="EMBL" id="HBIO01018510">
    <property type="protein sequence ID" value="CAE0469357.1"/>
    <property type="molecule type" value="Transcribed_RNA"/>
</dbReference>
<dbReference type="PANTHER" id="PTHR19957">
    <property type="entry name" value="SYNTAXIN"/>
    <property type="match status" value="1"/>
</dbReference>
<dbReference type="GO" id="GO:0000149">
    <property type="term" value="F:SNARE binding"/>
    <property type="evidence" value="ECO:0007669"/>
    <property type="project" value="TreeGrafter"/>
</dbReference>
<evidence type="ECO:0000256" key="2">
    <source>
        <dbReference type="SAM" id="MobiDB-lite"/>
    </source>
</evidence>
<comment type="similarity">
    <text evidence="1">Belongs to the syntaxin family.</text>
</comment>
<dbReference type="Gene3D" id="1.20.5.110">
    <property type="match status" value="1"/>
</dbReference>
<dbReference type="PANTHER" id="PTHR19957:SF38">
    <property type="entry name" value="LD27581P"/>
    <property type="match status" value="1"/>
</dbReference>
<gene>
    <name evidence="4" type="ORF">CDEB00056_LOCUS14210</name>
</gene>
<dbReference type="InterPro" id="IPR010989">
    <property type="entry name" value="SNARE"/>
</dbReference>
<proteinExistence type="inferred from homology"/>
<dbReference type="GO" id="GO:0006906">
    <property type="term" value="P:vesicle fusion"/>
    <property type="evidence" value="ECO:0007669"/>
    <property type="project" value="TreeGrafter"/>
</dbReference>
<accession>A0A7S3Q8K2</accession>
<dbReference type="AlphaFoldDB" id="A0A7S3Q8K2"/>
<organism evidence="4">
    <name type="scientific">Chaetoceros debilis</name>
    <dbReference type="NCBI Taxonomy" id="122233"/>
    <lineage>
        <taxon>Eukaryota</taxon>
        <taxon>Sar</taxon>
        <taxon>Stramenopiles</taxon>
        <taxon>Ochrophyta</taxon>
        <taxon>Bacillariophyta</taxon>
        <taxon>Coscinodiscophyceae</taxon>
        <taxon>Chaetocerotophycidae</taxon>
        <taxon>Chaetocerotales</taxon>
        <taxon>Chaetocerotaceae</taxon>
        <taxon>Chaetoceros</taxon>
    </lineage>
</organism>
<dbReference type="GO" id="GO:0005484">
    <property type="term" value="F:SNAP receptor activity"/>
    <property type="evidence" value="ECO:0007669"/>
    <property type="project" value="TreeGrafter"/>
</dbReference>
<evidence type="ECO:0000256" key="1">
    <source>
        <dbReference type="ARBA" id="ARBA00009063"/>
    </source>
</evidence>